<dbReference type="PANTHER" id="PTHR36115:SF10">
    <property type="entry name" value="RDD DOMAIN-CONTAINING PROTEIN"/>
    <property type="match status" value="1"/>
</dbReference>
<keyword evidence="3 6" id="KW-0812">Transmembrane</keyword>
<feature type="transmembrane region" description="Helical" evidence="6">
    <location>
        <begin position="49"/>
        <end position="70"/>
    </location>
</feature>
<feature type="transmembrane region" description="Helical" evidence="6">
    <location>
        <begin position="21"/>
        <end position="43"/>
    </location>
</feature>
<proteinExistence type="predicted"/>
<evidence type="ECO:0000256" key="4">
    <source>
        <dbReference type="ARBA" id="ARBA00022989"/>
    </source>
</evidence>
<dbReference type="InterPro" id="IPR051791">
    <property type="entry name" value="Pra-immunoreactive"/>
</dbReference>
<evidence type="ECO:0000256" key="5">
    <source>
        <dbReference type="ARBA" id="ARBA00023136"/>
    </source>
</evidence>
<evidence type="ECO:0000313" key="9">
    <source>
        <dbReference type="Proteomes" id="UP001606305"/>
    </source>
</evidence>
<evidence type="ECO:0000256" key="1">
    <source>
        <dbReference type="ARBA" id="ARBA00004651"/>
    </source>
</evidence>
<keyword evidence="9" id="KW-1185">Reference proteome</keyword>
<feature type="transmembrane region" description="Helical" evidence="6">
    <location>
        <begin position="123"/>
        <end position="141"/>
    </location>
</feature>
<evidence type="ECO:0000256" key="6">
    <source>
        <dbReference type="SAM" id="Phobius"/>
    </source>
</evidence>
<keyword evidence="4 6" id="KW-1133">Transmembrane helix</keyword>
<feature type="domain" description="RDD" evidence="7">
    <location>
        <begin position="12"/>
        <end position="157"/>
    </location>
</feature>
<accession>A0ABW7G923</accession>
<name>A0ABW7G923_9BURK</name>
<gene>
    <name evidence="8" type="ORF">ACG00X_16370</name>
</gene>
<comment type="caution">
    <text evidence="8">The sequence shown here is derived from an EMBL/GenBank/DDBJ whole genome shotgun (WGS) entry which is preliminary data.</text>
</comment>
<evidence type="ECO:0000256" key="2">
    <source>
        <dbReference type="ARBA" id="ARBA00022475"/>
    </source>
</evidence>
<dbReference type="RefSeq" id="WP_394489337.1">
    <property type="nucleotide sequence ID" value="NZ_JBIGIA010000012.1"/>
</dbReference>
<dbReference type="InterPro" id="IPR010432">
    <property type="entry name" value="RDD"/>
</dbReference>
<dbReference type="EMBL" id="JBIGIA010000012">
    <property type="protein sequence ID" value="MFG6458416.1"/>
    <property type="molecule type" value="Genomic_DNA"/>
</dbReference>
<keyword evidence="5 6" id="KW-0472">Membrane</keyword>
<comment type="subcellular location">
    <subcellularLocation>
        <location evidence="1">Cell membrane</location>
        <topology evidence="1">Multi-pass membrane protein</topology>
    </subcellularLocation>
</comment>
<evidence type="ECO:0000256" key="3">
    <source>
        <dbReference type="ARBA" id="ARBA00022692"/>
    </source>
</evidence>
<dbReference type="Pfam" id="PF06271">
    <property type="entry name" value="RDD"/>
    <property type="match status" value="1"/>
</dbReference>
<protein>
    <submittedName>
        <fullName evidence="8">RDD family protein</fullName>
    </submittedName>
</protein>
<organism evidence="8 9">
    <name type="scientific">Pelomonas nitida</name>
    <dbReference type="NCBI Taxonomy" id="3299027"/>
    <lineage>
        <taxon>Bacteria</taxon>
        <taxon>Pseudomonadati</taxon>
        <taxon>Pseudomonadota</taxon>
        <taxon>Betaproteobacteria</taxon>
        <taxon>Burkholderiales</taxon>
        <taxon>Sphaerotilaceae</taxon>
        <taxon>Roseateles</taxon>
    </lineage>
</organism>
<reference evidence="8 9" key="1">
    <citation type="submission" date="2024-09" db="EMBL/GenBank/DDBJ databases">
        <title>Novel species of the genus Pelomonas and Roseateles isolated from streams.</title>
        <authorList>
            <person name="Lu H."/>
        </authorList>
    </citation>
    <scope>NUCLEOTIDE SEQUENCE [LARGE SCALE GENOMIC DNA]</scope>
    <source>
        <strain evidence="8 9">BYS96W</strain>
    </source>
</reference>
<dbReference type="Proteomes" id="UP001606305">
    <property type="component" value="Unassembled WGS sequence"/>
</dbReference>
<dbReference type="PANTHER" id="PTHR36115">
    <property type="entry name" value="PROLINE-RICH ANTIGEN HOMOLOG-RELATED"/>
    <property type="match status" value="1"/>
</dbReference>
<evidence type="ECO:0000313" key="8">
    <source>
        <dbReference type="EMBL" id="MFG6458416.1"/>
    </source>
</evidence>
<sequence length="168" mass="18083">MTLTVDPGATPPGLARRFAAFLYDGALLFGVLFSAGLLTSIVVGRQDALRGTAGLAFLLIGLGAYFVYFWTRSGQTLAMKTWHLRVVDGAGQPLGLGRAVARYLLSWLWFLPALITVKVMHLHGAAILGSLVAGIAGYLLVARLHPQRQFLHDAICGSRIITQLPVRS</sequence>
<evidence type="ECO:0000259" key="7">
    <source>
        <dbReference type="Pfam" id="PF06271"/>
    </source>
</evidence>
<keyword evidence="2" id="KW-1003">Cell membrane</keyword>